<dbReference type="Proteomes" id="UP000503399">
    <property type="component" value="Chromosome"/>
</dbReference>
<evidence type="ECO:0000313" key="2">
    <source>
        <dbReference type="Proteomes" id="UP000503399"/>
    </source>
</evidence>
<proteinExistence type="predicted"/>
<dbReference type="Gene3D" id="1.10.260.40">
    <property type="entry name" value="lambda repressor-like DNA-binding domains"/>
    <property type="match status" value="1"/>
</dbReference>
<keyword evidence="2" id="KW-1185">Reference proteome</keyword>
<dbReference type="GO" id="GO:0003677">
    <property type="term" value="F:DNA binding"/>
    <property type="evidence" value="ECO:0007669"/>
    <property type="project" value="InterPro"/>
</dbReference>
<dbReference type="CDD" id="cd00093">
    <property type="entry name" value="HTH_XRE"/>
    <property type="match status" value="1"/>
</dbReference>
<evidence type="ECO:0000313" key="1">
    <source>
        <dbReference type="EMBL" id="CAB1127723.1"/>
    </source>
</evidence>
<dbReference type="InterPro" id="IPR010982">
    <property type="entry name" value="Lambda_DNA-bd_dom_sf"/>
</dbReference>
<dbReference type="EMBL" id="LR778114">
    <property type="protein sequence ID" value="CAB1127723.1"/>
    <property type="molecule type" value="Genomic_DNA"/>
</dbReference>
<organism evidence="1 2">
    <name type="scientific">Candidatus Hydrogenisulfobacillus filiaventi</name>
    <dbReference type="NCBI Taxonomy" id="2707344"/>
    <lineage>
        <taxon>Bacteria</taxon>
        <taxon>Bacillati</taxon>
        <taxon>Bacillota</taxon>
        <taxon>Clostridia</taxon>
        <taxon>Eubacteriales</taxon>
        <taxon>Clostridiales Family XVII. Incertae Sedis</taxon>
        <taxon>Candidatus Hydrogenisulfobacillus</taxon>
    </lineage>
</organism>
<protein>
    <recommendedName>
        <fullName evidence="3">HTH cro/C1-type domain-containing protein</fullName>
    </recommendedName>
</protein>
<evidence type="ECO:0008006" key="3">
    <source>
        <dbReference type="Google" id="ProtNLM"/>
    </source>
</evidence>
<dbReference type="KEGG" id="hfv:R50_0217"/>
<accession>A0A6F8ZDK9</accession>
<dbReference type="AlphaFoldDB" id="A0A6F8ZDK9"/>
<name>A0A6F8ZDK9_9FIRM</name>
<reference evidence="1 2" key="1">
    <citation type="submission" date="2020-02" db="EMBL/GenBank/DDBJ databases">
        <authorList>
            <person name="Hogendoorn C."/>
        </authorList>
    </citation>
    <scope>NUCLEOTIDE SEQUENCE [LARGE SCALE GENOMIC DNA]</scope>
    <source>
        <strain evidence="1">R501</strain>
    </source>
</reference>
<gene>
    <name evidence="1" type="ORF">R50_0217</name>
</gene>
<dbReference type="InterPro" id="IPR001387">
    <property type="entry name" value="Cro/C1-type_HTH"/>
</dbReference>
<sequence length="131" mass="14704">MGRFAHDPAVDPVQVGRRVAVARKRAGWTQAELTREINRLWLKAYPHQRPISERWLQMLESGRQLRSVNLARLDFVARALGLAVTDLAYAPGGSLPATAELEALLRRLGLSDASIRVLLEDVAYLRALDHR</sequence>
<dbReference type="SUPFAM" id="SSF47413">
    <property type="entry name" value="lambda repressor-like DNA-binding domains"/>
    <property type="match status" value="1"/>
</dbReference>